<dbReference type="AlphaFoldDB" id="A0A6C0LZE4"/>
<dbReference type="Gene3D" id="3.40.50.150">
    <property type="entry name" value="Vaccinia Virus protein VP39"/>
    <property type="match status" value="1"/>
</dbReference>
<sequence length="215" mass="25133">MKKVFFQIGTNNGDDVFRQLCIRHKPDVIVLVEPNKIHLESIKKLYSDFNNVNIFSNAIYYEDDKDIELYIPAMDGVIGIPGENGITYNSGHYSLLPMNDWGEKKNMVKLTTKSITFDTICQKLNITDIEFLQIDTEGFDSEIIKMLDLNKYNIKNIRYEKWTFPEDRFTKYHNENKDELGINGMKIVEEKLKKNGYTLRDIRDRSGNDIIAQKM</sequence>
<dbReference type="InterPro" id="IPR006342">
    <property type="entry name" value="FkbM_mtfrase"/>
</dbReference>
<dbReference type="InterPro" id="IPR029063">
    <property type="entry name" value="SAM-dependent_MTases_sf"/>
</dbReference>
<reference evidence="2" key="1">
    <citation type="journal article" date="2020" name="Nature">
        <title>Giant virus diversity and host interactions through global metagenomics.</title>
        <authorList>
            <person name="Schulz F."/>
            <person name="Roux S."/>
            <person name="Paez-Espino D."/>
            <person name="Jungbluth S."/>
            <person name="Walsh D.A."/>
            <person name="Denef V.J."/>
            <person name="McMahon K.D."/>
            <person name="Konstantinidis K.T."/>
            <person name="Eloe-Fadrosh E.A."/>
            <person name="Kyrpides N.C."/>
            <person name="Woyke T."/>
        </authorList>
    </citation>
    <scope>NUCLEOTIDE SEQUENCE</scope>
    <source>
        <strain evidence="2">GVMAG-S-1017745-26</strain>
    </source>
</reference>
<evidence type="ECO:0000259" key="1">
    <source>
        <dbReference type="Pfam" id="PF05050"/>
    </source>
</evidence>
<proteinExistence type="predicted"/>
<organism evidence="2">
    <name type="scientific">viral metagenome</name>
    <dbReference type="NCBI Taxonomy" id="1070528"/>
    <lineage>
        <taxon>unclassified sequences</taxon>
        <taxon>metagenomes</taxon>
        <taxon>organismal metagenomes</taxon>
    </lineage>
</organism>
<dbReference type="EMBL" id="MN740590">
    <property type="protein sequence ID" value="QHU35408.1"/>
    <property type="molecule type" value="Genomic_DNA"/>
</dbReference>
<dbReference type="Pfam" id="PF05050">
    <property type="entry name" value="Methyltransf_21"/>
    <property type="match status" value="1"/>
</dbReference>
<protein>
    <recommendedName>
        <fullName evidence="1">Methyltransferase FkbM domain-containing protein</fullName>
    </recommendedName>
</protein>
<evidence type="ECO:0000313" key="2">
    <source>
        <dbReference type="EMBL" id="QHU35408.1"/>
    </source>
</evidence>
<name>A0A6C0LZE4_9ZZZZ</name>
<feature type="domain" description="Methyltransferase FkbM" evidence="1">
    <location>
        <begin position="7"/>
        <end position="183"/>
    </location>
</feature>
<dbReference type="NCBIfam" id="TIGR01444">
    <property type="entry name" value="fkbM_fam"/>
    <property type="match status" value="1"/>
</dbReference>
<dbReference type="SUPFAM" id="SSF53335">
    <property type="entry name" value="S-adenosyl-L-methionine-dependent methyltransferases"/>
    <property type="match status" value="1"/>
</dbReference>
<accession>A0A6C0LZE4</accession>